<proteinExistence type="predicted"/>
<evidence type="ECO:0000313" key="4">
    <source>
        <dbReference type="Proteomes" id="UP001611339"/>
    </source>
</evidence>
<evidence type="ECO:0000313" key="3">
    <source>
        <dbReference type="EMBL" id="MFI1717725.1"/>
    </source>
</evidence>
<reference evidence="3 4" key="1">
    <citation type="submission" date="2024-10" db="EMBL/GenBank/DDBJ databases">
        <title>The Natural Products Discovery Center: Release of the First 8490 Sequenced Strains for Exploring Actinobacteria Biosynthetic Diversity.</title>
        <authorList>
            <person name="Kalkreuter E."/>
            <person name="Kautsar S.A."/>
            <person name="Yang D."/>
            <person name="Bader C.D."/>
            <person name="Teijaro C.N."/>
            <person name="Fluegel L."/>
            <person name="Davis C.M."/>
            <person name="Simpson J.R."/>
            <person name="Lauterbach L."/>
            <person name="Steele A.D."/>
            <person name="Gui C."/>
            <person name="Meng S."/>
            <person name="Li G."/>
            <person name="Viehrig K."/>
            <person name="Ye F."/>
            <person name="Su P."/>
            <person name="Kiefer A.F."/>
            <person name="Nichols A."/>
            <person name="Cepeda A.J."/>
            <person name="Yan W."/>
            <person name="Fan B."/>
            <person name="Jiang Y."/>
            <person name="Adhikari A."/>
            <person name="Zheng C.-J."/>
            <person name="Schuster L."/>
            <person name="Cowan T.M."/>
            <person name="Smanski M.J."/>
            <person name="Chevrette M.G."/>
            <person name="De Carvalho L.P.S."/>
            <person name="Shen B."/>
        </authorList>
    </citation>
    <scope>NUCLEOTIDE SEQUENCE [LARGE SCALE GENOMIC DNA]</scope>
    <source>
        <strain evidence="3 4">NPDC020602</strain>
    </source>
</reference>
<keyword evidence="3" id="KW-0378">Hydrolase</keyword>
<organism evidence="3 4">
    <name type="scientific">Streptomyces litmocidini</name>
    <dbReference type="NCBI Taxonomy" id="67318"/>
    <lineage>
        <taxon>Bacteria</taxon>
        <taxon>Bacillati</taxon>
        <taxon>Actinomycetota</taxon>
        <taxon>Actinomycetes</taxon>
        <taxon>Kitasatosporales</taxon>
        <taxon>Streptomycetaceae</taxon>
        <taxon>Streptomyces</taxon>
    </lineage>
</organism>
<accession>A0ABW7UDM1</accession>
<dbReference type="EMBL" id="JBIRUI010000016">
    <property type="protein sequence ID" value="MFI1717725.1"/>
    <property type="molecule type" value="Genomic_DNA"/>
</dbReference>
<dbReference type="SUPFAM" id="SSF56601">
    <property type="entry name" value="beta-lactamase/transpeptidase-like"/>
    <property type="match status" value="1"/>
</dbReference>
<dbReference type="PANTHER" id="PTHR46825">
    <property type="entry name" value="D-ALANYL-D-ALANINE-CARBOXYPEPTIDASE/ENDOPEPTIDASE AMPH"/>
    <property type="match status" value="1"/>
</dbReference>
<dbReference type="InterPro" id="IPR001466">
    <property type="entry name" value="Beta-lactam-related"/>
</dbReference>
<name>A0ABW7UDM1_9ACTN</name>
<gene>
    <name evidence="3" type="ORF">ACH407_29745</name>
</gene>
<evidence type="ECO:0000259" key="2">
    <source>
        <dbReference type="Pfam" id="PF00144"/>
    </source>
</evidence>
<dbReference type="Pfam" id="PF00144">
    <property type="entry name" value="Beta-lactamase"/>
    <property type="match status" value="1"/>
</dbReference>
<dbReference type="GO" id="GO:0016787">
    <property type="term" value="F:hydrolase activity"/>
    <property type="evidence" value="ECO:0007669"/>
    <property type="project" value="UniProtKB-KW"/>
</dbReference>
<dbReference type="PANTHER" id="PTHR46825:SF7">
    <property type="entry name" value="D-ALANYL-D-ALANINE CARBOXYPEPTIDASE"/>
    <property type="match status" value="1"/>
</dbReference>
<feature type="compositionally biased region" description="Basic and acidic residues" evidence="1">
    <location>
        <begin position="316"/>
        <end position="341"/>
    </location>
</feature>
<dbReference type="InterPro" id="IPR012338">
    <property type="entry name" value="Beta-lactam/transpept-like"/>
</dbReference>
<comment type="caution">
    <text evidence="3">The sequence shown here is derived from an EMBL/GenBank/DDBJ whole genome shotgun (WGS) entry which is preliminary data.</text>
</comment>
<dbReference type="EC" id="3.-.-.-" evidence="3"/>
<protein>
    <submittedName>
        <fullName evidence="3">Serine hydrolase domain-containing protein</fullName>
        <ecNumber evidence="3">3.-.-.-</ecNumber>
    </submittedName>
</protein>
<evidence type="ECO:0000256" key="1">
    <source>
        <dbReference type="SAM" id="MobiDB-lite"/>
    </source>
</evidence>
<feature type="region of interest" description="Disordered" evidence="1">
    <location>
        <begin position="316"/>
        <end position="351"/>
    </location>
</feature>
<sequence>MKELLTELALRHGVPGAQLAVWRDGLLSTAETGEEEAGSGRPVTAATAFPLGSLTKPFTATLAALLVADGDVDLDEPLAEQLGELRAGPDFTLRQVLSHTAGLAANTAEPPVGTTRARWLARHAAEQAVHEPGTVFSYSNPGYVIAGRLVEEITGLDWAEAVRTMLLRPLGHDAGAPTASGHLVRPDAPPRPIGEQSVPPLEDPAAGLCVSARDLAVFGAAHLGLGPGGALLDAATARAMREDVTEGLAVGAYGLADGWGAGWSRYGDWFGHDGTGDGAWSHLRVDPSTRTVVALTANGSTGARLWESLLGRLRETGPEIGDHPRDGHLRDGHSQDGHLRETGGGGSVPAPAECAGHYANGDWSCRVEAEGGDLLLSVAGAAPVRLLVGADLSFRTPSGDGPRAAMPYLGRFLRDPATGAPDRVQITGRLCLRQG</sequence>
<dbReference type="InterPro" id="IPR050491">
    <property type="entry name" value="AmpC-like"/>
</dbReference>
<dbReference type="Proteomes" id="UP001611339">
    <property type="component" value="Unassembled WGS sequence"/>
</dbReference>
<dbReference type="RefSeq" id="WP_359588490.1">
    <property type="nucleotide sequence ID" value="NZ_JBEYXG010000007.1"/>
</dbReference>
<keyword evidence="4" id="KW-1185">Reference proteome</keyword>
<feature type="domain" description="Beta-lactamase-related" evidence="2">
    <location>
        <begin position="4"/>
        <end position="306"/>
    </location>
</feature>
<dbReference type="Gene3D" id="3.40.710.10">
    <property type="entry name" value="DD-peptidase/beta-lactamase superfamily"/>
    <property type="match status" value="1"/>
</dbReference>